<dbReference type="PANTHER" id="PTHR34276">
    <property type="entry name" value="MINI-RIBONUCLEASE 3"/>
    <property type="match status" value="1"/>
</dbReference>
<evidence type="ECO:0000256" key="2">
    <source>
        <dbReference type="ARBA" id="ARBA00022759"/>
    </source>
</evidence>
<dbReference type="PANTHER" id="PTHR34276:SF1">
    <property type="entry name" value="MINI-RIBONUCLEASE 3"/>
    <property type="match status" value="1"/>
</dbReference>
<gene>
    <name evidence="4" type="primary">mrnC</name>
    <name evidence="5" type="ORF">GMA92_01705</name>
</gene>
<sequence>MEANQMNSTMLAFVGDSYYDLKIREMLCKSGVNKPNRLHQLAVKYVSAHAQATTLAYLIEIEFLTEKELEVVKKGRNTKSRSVPKNTDVLTYAHSTAFEALIGYLYLTEQFDRLDAIVSKSIEYKNGVTN</sequence>
<dbReference type="RefSeq" id="WP_006784413.1">
    <property type="nucleotide sequence ID" value="NZ_CABJBH010000002.1"/>
</dbReference>
<keyword evidence="4" id="KW-0963">Cytoplasm</keyword>
<dbReference type="Gene3D" id="1.10.1520.10">
    <property type="entry name" value="Ribonuclease III domain"/>
    <property type="match status" value="1"/>
</dbReference>
<dbReference type="AlphaFoldDB" id="A0A173TIT8"/>
<keyword evidence="4" id="KW-0690">Ribosome biogenesis</keyword>
<dbReference type="SMART" id="SM00535">
    <property type="entry name" value="RIBOc"/>
    <property type="match status" value="1"/>
</dbReference>
<dbReference type="GO" id="GO:0006364">
    <property type="term" value="P:rRNA processing"/>
    <property type="evidence" value="ECO:0007669"/>
    <property type="project" value="UniProtKB-UniRule"/>
</dbReference>
<keyword evidence="4" id="KW-0460">Magnesium</keyword>
<dbReference type="PIRSF" id="PIRSF005520">
    <property type="entry name" value="UCP005520"/>
    <property type="match status" value="1"/>
</dbReference>
<dbReference type="OrthoDB" id="46571at2"/>
<keyword evidence="4" id="KW-0699">rRNA-binding</keyword>
<dbReference type="Proteomes" id="UP000487649">
    <property type="component" value="Unassembled WGS sequence"/>
</dbReference>
<dbReference type="HAMAP" id="MF_01468">
    <property type="entry name" value="RNase_Mini_III"/>
    <property type="match status" value="1"/>
</dbReference>
<dbReference type="EC" id="3.1.26.-" evidence="4"/>
<keyword evidence="3 4" id="KW-0378">Hydrolase</keyword>
<dbReference type="EMBL" id="WMQE01000003">
    <property type="protein sequence ID" value="MTK20151.1"/>
    <property type="molecule type" value="Genomic_DNA"/>
</dbReference>
<dbReference type="GO" id="GO:0004525">
    <property type="term" value="F:ribonuclease III activity"/>
    <property type="evidence" value="ECO:0007669"/>
    <property type="project" value="InterPro"/>
</dbReference>
<comment type="similarity">
    <text evidence="4">Belongs to the MrnC RNase family.</text>
</comment>
<dbReference type="InterPro" id="IPR036389">
    <property type="entry name" value="RNase_III_sf"/>
</dbReference>
<evidence type="ECO:0000256" key="3">
    <source>
        <dbReference type="ARBA" id="ARBA00022801"/>
    </source>
</evidence>
<dbReference type="InterPro" id="IPR008226">
    <property type="entry name" value="Mini3_fam"/>
</dbReference>
<comment type="cofactor">
    <cofactor evidence="4">
        <name>Mg(2+)</name>
        <dbReference type="ChEBI" id="CHEBI:18420"/>
    </cofactor>
</comment>
<dbReference type="SUPFAM" id="SSF69065">
    <property type="entry name" value="RNase III domain-like"/>
    <property type="match status" value="1"/>
</dbReference>
<keyword evidence="1 4" id="KW-0540">Nuclease</keyword>
<dbReference type="GO" id="GO:0005737">
    <property type="term" value="C:cytoplasm"/>
    <property type="evidence" value="ECO:0007669"/>
    <property type="project" value="UniProtKB-SubCell"/>
</dbReference>
<comment type="function">
    <text evidence="4">Involved in correct processing of both the 5' and 3' ends of 23S rRNA precursor. Processes 30S rRNA precursor transcript even in absence of ribonuclease 3 (Rnc); Rnc processes 30S rRNA into smaller rRNA precursors.</text>
</comment>
<name>A0A173TIT8_9FIRM</name>
<accession>A0A173TIT8</accession>
<dbReference type="GeneID" id="60058326"/>
<keyword evidence="4" id="KW-0694">RNA-binding</keyword>
<feature type="active site" evidence="4">
    <location>
        <position position="16"/>
    </location>
</feature>
<evidence type="ECO:0000256" key="1">
    <source>
        <dbReference type="ARBA" id="ARBA00022722"/>
    </source>
</evidence>
<protein>
    <recommendedName>
        <fullName evidence="4">Mini-ribonuclease 3</fullName>
        <shortName evidence="4">Mini-3</shortName>
        <shortName evidence="4">Mini-RNase 3</shortName>
        <ecNumber evidence="4">3.1.26.-</ecNumber>
    </recommendedName>
    <alternativeName>
        <fullName evidence="4">Mini-RNase III</fullName>
        <shortName evidence="4">Mini-III</shortName>
    </alternativeName>
</protein>
<keyword evidence="4" id="KW-0698">rRNA processing</keyword>
<comment type="subunit">
    <text evidence="4">Homodimer.</text>
</comment>
<dbReference type="GO" id="GO:0019843">
    <property type="term" value="F:rRNA binding"/>
    <property type="evidence" value="ECO:0007669"/>
    <property type="project" value="UniProtKB-UniRule"/>
</dbReference>
<evidence type="ECO:0000313" key="5">
    <source>
        <dbReference type="EMBL" id="MTK20151.1"/>
    </source>
</evidence>
<proteinExistence type="inferred from homology"/>
<organism evidence="5 6">
    <name type="scientific">Turicibacter sanguinis</name>
    <dbReference type="NCBI Taxonomy" id="154288"/>
    <lineage>
        <taxon>Bacteria</taxon>
        <taxon>Bacillati</taxon>
        <taxon>Bacillota</taxon>
        <taxon>Erysipelotrichia</taxon>
        <taxon>Erysipelotrichales</taxon>
        <taxon>Turicibacteraceae</taxon>
        <taxon>Turicibacter</taxon>
    </lineage>
</organism>
<evidence type="ECO:0000256" key="4">
    <source>
        <dbReference type="HAMAP-Rule" id="MF_01468"/>
    </source>
</evidence>
<comment type="subcellular location">
    <subcellularLocation>
        <location evidence="4">Cytoplasm</location>
    </subcellularLocation>
</comment>
<comment type="caution">
    <text evidence="5">The sequence shown here is derived from an EMBL/GenBank/DDBJ whole genome shotgun (WGS) entry which is preliminary data.</text>
</comment>
<evidence type="ECO:0000313" key="6">
    <source>
        <dbReference type="Proteomes" id="UP000487649"/>
    </source>
</evidence>
<reference evidence="5 6" key="1">
    <citation type="journal article" date="2019" name="Nat. Med.">
        <title>A library of human gut bacterial isolates paired with longitudinal multiomics data enables mechanistic microbiome research.</title>
        <authorList>
            <person name="Poyet M."/>
            <person name="Groussin M."/>
            <person name="Gibbons S.M."/>
            <person name="Avila-Pacheco J."/>
            <person name="Jiang X."/>
            <person name="Kearney S.M."/>
            <person name="Perrotta A.R."/>
            <person name="Berdy B."/>
            <person name="Zhao S."/>
            <person name="Lieberman T.D."/>
            <person name="Swanson P.K."/>
            <person name="Smith M."/>
            <person name="Roesemann S."/>
            <person name="Alexander J.E."/>
            <person name="Rich S.A."/>
            <person name="Livny J."/>
            <person name="Vlamakis H."/>
            <person name="Clish C."/>
            <person name="Bullock K."/>
            <person name="Deik A."/>
            <person name="Scott J."/>
            <person name="Pierce K.A."/>
            <person name="Xavier R.J."/>
            <person name="Alm E.J."/>
        </authorList>
    </citation>
    <scope>NUCLEOTIDE SEQUENCE [LARGE SCALE GENOMIC DNA]</scope>
    <source>
        <strain evidence="5 6">BIOML-A198</strain>
    </source>
</reference>
<dbReference type="Pfam" id="PF00636">
    <property type="entry name" value="Ribonuclease_3"/>
    <property type="match status" value="1"/>
</dbReference>
<keyword evidence="2 4" id="KW-0255">Endonuclease</keyword>
<dbReference type="InterPro" id="IPR000999">
    <property type="entry name" value="RNase_III_dom"/>
</dbReference>